<sequence length="583" mass="67191">MLPPLYKMENYTHCAVDSDNYYCFVQARLTVPSTNLNIIKLIKNSSLDISRFDRNFIYRTLCIPKLFIENKSKLYSYSSTLVNQDIERFQLSAQIEDATCKKIKLEMNVYDIICLAVLVFYNILVILATFKGKSYEKKNGLKCIISKLSLVHTWKLRSKVPDTRDFKNLRNMNGSRVLAMLFIIFIHLAIAYNTSFISKPEVYEHVYRTILDNGLGCLPVLIVSYFFLVSSWLLTTQVYNIHEKGQLSFKNIGILIINRYFRLNFLIIVILIISETSWSTVITGPANFYPIIANQKACTENWFPSIFLFTNFYRLVDICNAVTWHVSADFQLYIINLFILYIKFKCNFNDFKFCATILIFSIILHGITLHIYDAGPLYQPSLRYFEARSLYHSLKYVISYMSTPSLWSSSFIGVIFGIIYIRSRNISVKPNTGLNIVWFSISIGLIYLSNQMGAINVNGIKASLLGSIIKPIFCIGCGLGVYGMSHNFGGPLKKLMESKLLVLLSNYLYGVYLIHMPCVISMNRYFTEPVYIDFWKLLQDYIIGVIISFLVGIYITLTIEEPGNLLRKKILPQINKWDISKTN</sequence>
<feature type="transmembrane region" description="Helical" evidence="1">
    <location>
        <begin position="397"/>
        <end position="420"/>
    </location>
</feature>
<feature type="transmembrane region" description="Helical" evidence="1">
    <location>
        <begin position="500"/>
        <end position="522"/>
    </location>
</feature>
<keyword evidence="1" id="KW-0812">Transmembrane</keyword>
<keyword evidence="1" id="KW-0472">Membrane</keyword>
<feature type="transmembrane region" description="Helical" evidence="1">
    <location>
        <begin position="109"/>
        <end position="130"/>
    </location>
</feature>
<accession>A0ABM5K6G2</accession>
<dbReference type="Proteomes" id="UP001652700">
    <property type="component" value="Unplaced"/>
</dbReference>
<name>A0ABM5K6G2_DIAVI</name>
<feature type="transmembrane region" description="Helical" evidence="1">
    <location>
        <begin position="322"/>
        <end position="341"/>
    </location>
</feature>
<evidence type="ECO:0000313" key="3">
    <source>
        <dbReference type="EnsemblMetazoa" id="XP_050505769.1"/>
    </source>
</evidence>
<protein>
    <recommendedName>
        <fullName evidence="2">Acyltransferase 3 domain-containing protein</fullName>
    </recommendedName>
</protein>
<feature type="transmembrane region" description="Helical" evidence="1">
    <location>
        <begin position="260"/>
        <end position="278"/>
    </location>
</feature>
<proteinExistence type="predicted"/>
<evidence type="ECO:0000259" key="2">
    <source>
        <dbReference type="Pfam" id="PF01757"/>
    </source>
</evidence>
<feature type="transmembrane region" description="Helical" evidence="1">
    <location>
        <begin position="353"/>
        <end position="372"/>
    </location>
</feature>
<reference evidence="3" key="1">
    <citation type="submission" date="2025-05" db="UniProtKB">
        <authorList>
            <consortium name="EnsemblMetazoa"/>
        </authorList>
    </citation>
    <scope>IDENTIFICATION</scope>
</reference>
<feature type="transmembrane region" description="Helical" evidence="1">
    <location>
        <begin position="542"/>
        <end position="559"/>
    </location>
</feature>
<dbReference type="PANTHER" id="PTHR11161">
    <property type="entry name" value="O-ACYLTRANSFERASE"/>
    <property type="match status" value="1"/>
</dbReference>
<feature type="transmembrane region" description="Helical" evidence="1">
    <location>
        <begin position="432"/>
        <end position="448"/>
    </location>
</feature>
<feature type="transmembrane region" description="Helical" evidence="1">
    <location>
        <begin position="218"/>
        <end position="239"/>
    </location>
</feature>
<feature type="transmembrane region" description="Helical" evidence="1">
    <location>
        <begin position="177"/>
        <end position="198"/>
    </location>
</feature>
<dbReference type="GeneID" id="114339774"/>
<dbReference type="EnsemblMetazoa" id="XM_050649812.1">
    <property type="protein sequence ID" value="XP_050505769.1"/>
    <property type="gene ID" value="LOC114339774"/>
</dbReference>
<keyword evidence="4" id="KW-1185">Reference proteome</keyword>
<feature type="domain" description="Acyltransferase 3" evidence="2">
    <location>
        <begin position="171"/>
        <end position="556"/>
    </location>
</feature>
<feature type="transmembrane region" description="Helical" evidence="1">
    <location>
        <begin position="468"/>
        <end position="488"/>
    </location>
</feature>
<evidence type="ECO:0000256" key="1">
    <source>
        <dbReference type="SAM" id="Phobius"/>
    </source>
</evidence>
<dbReference type="InterPro" id="IPR002656">
    <property type="entry name" value="Acyl_transf_3_dom"/>
</dbReference>
<dbReference type="PANTHER" id="PTHR11161:SF72">
    <property type="entry name" value="FI21449P1"/>
    <property type="match status" value="1"/>
</dbReference>
<evidence type="ECO:0000313" key="4">
    <source>
        <dbReference type="Proteomes" id="UP001652700"/>
    </source>
</evidence>
<organism evidence="3 4">
    <name type="scientific">Diabrotica virgifera virgifera</name>
    <name type="common">western corn rootworm</name>
    <dbReference type="NCBI Taxonomy" id="50390"/>
    <lineage>
        <taxon>Eukaryota</taxon>
        <taxon>Metazoa</taxon>
        <taxon>Ecdysozoa</taxon>
        <taxon>Arthropoda</taxon>
        <taxon>Hexapoda</taxon>
        <taxon>Insecta</taxon>
        <taxon>Pterygota</taxon>
        <taxon>Neoptera</taxon>
        <taxon>Endopterygota</taxon>
        <taxon>Coleoptera</taxon>
        <taxon>Polyphaga</taxon>
        <taxon>Cucujiformia</taxon>
        <taxon>Chrysomeloidea</taxon>
        <taxon>Chrysomelidae</taxon>
        <taxon>Galerucinae</taxon>
        <taxon>Diabroticina</taxon>
        <taxon>Diabroticites</taxon>
        <taxon>Diabrotica</taxon>
    </lineage>
</organism>
<keyword evidence="1" id="KW-1133">Transmembrane helix</keyword>
<dbReference type="RefSeq" id="XP_050505769.1">
    <property type="nucleotide sequence ID" value="XM_050649812.1"/>
</dbReference>
<dbReference type="Pfam" id="PF01757">
    <property type="entry name" value="Acyl_transf_3"/>
    <property type="match status" value="1"/>
</dbReference>
<dbReference type="InterPro" id="IPR052728">
    <property type="entry name" value="O2_lipid_transport_reg"/>
</dbReference>